<dbReference type="EMBL" id="BDIP01008675">
    <property type="protein sequence ID" value="GCA64815.1"/>
    <property type="molecule type" value="Genomic_DNA"/>
</dbReference>
<evidence type="ECO:0000313" key="1">
    <source>
        <dbReference type="EMBL" id="GCA64815.1"/>
    </source>
</evidence>
<dbReference type="Proteomes" id="UP000265618">
    <property type="component" value="Unassembled WGS sequence"/>
</dbReference>
<evidence type="ECO:0000313" key="2">
    <source>
        <dbReference type="Proteomes" id="UP000265618"/>
    </source>
</evidence>
<sequence length="40" mass="4661">TRAQVRKRYQLLCHQARRNPVSAFLRQLGSTNQEPSCIFS</sequence>
<feature type="non-terminal residue" evidence="1">
    <location>
        <position position="1"/>
    </location>
</feature>
<gene>
    <name evidence="1" type="ORF">KIPB_015453</name>
</gene>
<accession>A0A391NUH6</accession>
<comment type="caution">
    <text evidence="1">The sequence shown here is derived from an EMBL/GenBank/DDBJ whole genome shotgun (WGS) entry which is preliminary data.</text>
</comment>
<name>A0A391NUH6_9EUKA</name>
<dbReference type="AlphaFoldDB" id="A0A391NUH6"/>
<reference evidence="1 2" key="1">
    <citation type="journal article" date="2018" name="PLoS ONE">
        <title>The draft genome of Kipferlia bialata reveals reductive genome evolution in fornicate parasites.</title>
        <authorList>
            <person name="Tanifuji G."/>
            <person name="Takabayashi S."/>
            <person name="Kume K."/>
            <person name="Takagi M."/>
            <person name="Nakayama T."/>
            <person name="Kamikawa R."/>
            <person name="Inagaki Y."/>
            <person name="Hashimoto T."/>
        </authorList>
    </citation>
    <scope>NUCLEOTIDE SEQUENCE [LARGE SCALE GENOMIC DNA]</scope>
    <source>
        <strain evidence="1">NY0173</strain>
    </source>
</reference>
<proteinExistence type="predicted"/>
<organism evidence="1 2">
    <name type="scientific">Kipferlia bialata</name>
    <dbReference type="NCBI Taxonomy" id="797122"/>
    <lineage>
        <taxon>Eukaryota</taxon>
        <taxon>Metamonada</taxon>
        <taxon>Carpediemonas-like organisms</taxon>
        <taxon>Kipferlia</taxon>
    </lineage>
</organism>
<protein>
    <submittedName>
        <fullName evidence="1">Uncharacterized protein</fullName>
    </submittedName>
</protein>
<keyword evidence="2" id="KW-1185">Reference proteome</keyword>